<dbReference type="PROSITE" id="PS51257">
    <property type="entry name" value="PROKAR_LIPOPROTEIN"/>
    <property type="match status" value="1"/>
</dbReference>
<accession>A0A1B2M257</accession>
<evidence type="ECO:0000313" key="1">
    <source>
        <dbReference type="EMBL" id="AOA59286.1"/>
    </source>
</evidence>
<organism evidence="1 2">
    <name type="scientific">Acinetobacter larvae</name>
    <dbReference type="NCBI Taxonomy" id="1789224"/>
    <lineage>
        <taxon>Bacteria</taxon>
        <taxon>Pseudomonadati</taxon>
        <taxon>Pseudomonadota</taxon>
        <taxon>Gammaproteobacteria</taxon>
        <taxon>Moraxellales</taxon>
        <taxon>Moraxellaceae</taxon>
        <taxon>Acinetobacter</taxon>
    </lineage>
</organism>
<dbReference type="EMBL" id="CP016895">
    <property type="protein sequence ID" value="AOA59286.1"/>
    <property type="molecule type" value="Genomic_DNA"/>
</dbReference>
<dbReference type="Pfam" id="PF11659">
    <property type="entry name" value="DUF3261"/>
    <property type="match status" value="1"/>
</dbReference>
<gene>
    <name evidence="1" type="ORF">BFG52_13595</name>
</gene>
<dbReference type="InterPro" id="IPR021675">
    <property type="entry name" value="DUF3261"/>
</dbReference>
<dbReference type="Proteomes" id="UP000093391">
    <property type="component" value="Chromosome"/>
</dbReference>
<reference evidence="1 2" key="1">
    <citation type="submission" date="2016-08" db="EMBL/GenBank/DDBJ databases">
        <authorList>
            <person name="Seilhamer J.J."/>
        </authorList>
    </citation>
    <scope>NUCLEOTIDE SEQUENCE [LARGE SCALE GENOMIC DNA]</scope>
    <source>
        <strain evidence="1 2">BRTC-1</strain>
    </source>
</reference>
<dbReference type="OrthoDB" id="6708426at2"/>
<sequence length="182" mass="20915">MRRLIAISLLCTGVIFTGCQALIPAAPGLINPQWQAMQYQRQDQVEVQWKDKSFSFLLYQTQQASQLELLALSLTGQVLFQLQYDGQQVKVIQRIDAMKLLPFDFVVRDILFATYPQFATATIADVEMQQQEQQRVIYIKQQPVLNIQVQEDGIDVYNQQVPYQMHFSAVENTLEDLPKDAS</sequence>
<dbReference type="KEGG" id="ala:BFG52_13595"/>
<name>A0A1B2M257_9GAMM</name>
<evidence type="ECO:0000313" key="2">
    <source>
        <dbReference type="Proteomes" id="UP000093391"/>
    </source>
</evidence>
<keyword evidence="2" id="KW-1185">Reference proteome</keyword>
<protein>
    <submittedName>
        <fullName evidence="1">DUF3261 domain-containing protein</fullName>
    </submittedName>
</protein>
<dbReference type="AlphaFoldDB" id="A0A1B2M257"/>
<dbReference type="RefSeq" id="WP_067557340.1">
    <property type="nucleotide sequence ID" value="NZ_CP016895.1"/>
</dbReference>
<dbReference type="STRING" id="1789224.BFG52_13595"/>
<proteinExistence type="predicted"/>